<dbReference type="InterPro" id="IPR050237">
    <property type="entry name" value="ATP-dep_AMP-bd_enzyme"/>
</dbReference>
<dbReference type="Proteomes" id="UP000031535">
    <property type="component" value="Unassembled WGS sequence"/>
</dbReference>
<dbReference type="RefSeq" id="WP_040068269.1">
    <property type="nucleotide sequence ID" value="NZ_JXDG01000040.1"/>
</dbReference>
<evidence type="ECO:0000313" key="4">
    <source>
        <dbReference type="Proteomes" id="UP000031535"/>
    </source>
</evidence>
<keyword evidence="3" id="KW-0436">Ligase</keyword>
<dbReference type="Pfam" id="PF13193">
    <property type="entry name" value="AMP-binding_C"/>
    <property type="match status" value="1"/>
</dbReference>
<comment type="caution">
    <text evidence="3">The sequence shown here is derived from an EMBL/GenBank/DDBJ whole genome shotgun (WGS) entry which is preliminary data.</text>
</comment>
<feature type="domain" description="AMP-dependent synthetase/ligase" evidence="1">
    <location>
        <begin position="9"/>
        <end position="371"/>
    </location>
</feature>
<dbReference type="PANTHER" id="PTHR43767:SF1">
    <property type="entry name" value="NONRIBOSOMAL PEPTIDE SYNTHASE PES1 (EUROFUNG)-RELATED"/>
    <property type="match status" value="1"/>
</dbReference>
<dbReference type="Gene3D" id="3.30.300.30">
    <property type="match status" value="1"/>
</dbReference>
<gene>
    <name evidence="3" type="ORF">UCMB321_3071</name>
</gene>
<proteinExistence type="predicted"/>
<dbReference type="InterPro" id="IPR045851">
    <property type="entry name" value="AMP-bd_C_sf"/>
</dbReference>
<evidence type="ECO:0000259" key="2">
    <source>
        <dbReference type="Pfam" id="PF13193"/>
    </source>
</evidence>
<dbReference type="PATRIC" id="fig|226910.6.peg.3060"/>
<protein>
    <submittedName>
        <fullName evidence="3">Long-chain-fatty-acid--CoA ligase</fullName>
    </submittedName>
</protein>
<name>A0A0C2I1G7_9PSED</name>
<dbReference type="InterPro" id="IPR042099">
    <property type="entry name" value="ANL_N_sf"/>
</dbReference>
<accession>A0A0C2I1G7</accession>
<dbReference type="SUPFAM" id="SSF56801">
    <property type="entry name" value="Acetyl-CoA synthetase-like"/>
    <property type="match status" value="1"/>
</dbReference>
<evidence type="ECO:0000313" key="3">
    <source>
        <dbReference type="EMBL" id="KIH83121.1"/>
    </source>
</evidence>
<dbReference type="AlphaFoldDB" id="A0A0C2I1G7"/>
<keyword evidence="4" id="KW-1185">Reference proteome</keyword>
<dbReference type="Pfam" id="PF00501">
    <property type="entry name" value="AMP-binding"/>
    <property type="match status" value="1"/>
</dbReference>
<dbReference type="EMBL" id="JXDG01000040">
    <property type="protein sequence ID" value="KIH83121.1"/>
    <property type="molecule type" value="Genomic_DNA"/>
</dbReference>
<reference evidence="3 4" key="1">
    <citation type="submission" date="2015-01" db="EMBL/GenBank/DDBJ databases">
        <title>Complete genome of Pseudomonas batumici UCM B-321 producer of the batumin antibiotic with strong antistaphilococcal and potential anticancer activity.</title>
        <authorList>
            <person name="Klochko V.V."/>
            <person name="Zelena L.B."/>
            <person name="Elena K.A."/>
            <person name="Reva O.N."/>
        </authorList>
    </citation>
    <scope>NUCLEOTIDE SEQUENCE [LARGE SCALE GENOMIC DNA]</scope>
    <source>
        <strain evidence="3 4">UCM B-321</strain>
    </source>
</reference>
<organism evidence="3 4">
    <name type="scientific">Pseudomonas batumici</name>
    <dbReference type="NCBI Taxonomy" id="226910"/>
    <lineage>
        <taxon>Bacteria</taxon>
        <taxon>Pseudomonadati</taxon>
        <taxon>Pseudomonadota</taxon>
        <taxon>Gammaproteobacteria</taxon>
        <taxon>Pseudomonadales</taxon>
        <taxon>Pseudomonadaceae</taxon>
        <taxon>Pseudomonas</taxon>
    </lineage>
</organism>
<dbReference type="PANTHER" id="PTHR43767">
    <property type="entry name" value="LONG-CHAIN-FATTY-ACID--COA LIGASE"/>
    <property type="match status" value="1"/>
</dbReference>
<sequence length="511" mass="56290">MRPFHEYVKNHAQHTPDKAALIVAGQQLTYAELDELADAAAQHLLATGMVVGDRIALHAPTSLETIACALGVMKAGFVLVLMHYGIGTEKLIHQLNDIKAKTLIVPAGANLDELTGKVDVQFVLHMGERFCPGQWRTTEFDGVREVFALCDGALNSAEVCTIFHTSGSTKDARGVAVSNRNMLAAYDAVSSYLGSFEDSVVLNFSPLHFDYGFYNIMMPLLGGGRSVTESALPERPEQMLELIRQYGITAMHILPPAVHFLLQAEPDAFQGETLKSLKYIASSGQALPVKHIRQLRASLPHVAVYSMYGLTECKRVAYLPPEQLDQRPGSVGKPIPGVRAFLVDEDLQRITQPDRVGELVVAGDLVMLGYWNKPELTRRVLRNDLFGEARVYFTGDLFRMDSEQYLYFVGRKDNVFTRRTFQVNPREIEQVILSHAAVSEAVVIPLSDEVAGHVPKACVVLKKGCELSADALVQYCAAQLDWYMVPAIVSFYAALPRNLNGKTAANLLTAD</sequence>
<dbReference type="GO" id="GO:0016878">
    <property type="term" value="F:acid-thiol ligase activity"/>
    <property type="evidence" value="ECO:0007669"/>
    <property type="project" value="UniProtKB-ARBA"/>
</dbReference>
<dbReference type="InterPro" id="IPR025110">
    <property type="entry name" value="AMP-bd_C"/>
</dbReference>
<feature type="domain" description="AMP-binding enzyme C-terminal" evidence="2">
    <location>
        <begin position="427"/>
        <end position="502"/>
    </location>
</feature>
<evidence type="ECO:0000259" key="1">
    <source>
        <dbReference type="Pfam" id="PF00501"/>
    </source>
</evidence>
<dbReference type="STRING" id="226910.UCMB321_3071"/>
<dbReference type="Gene3D" id="3.40.50.12780">
    <property type="entry name" value="N-terminal domain of ligase-like"/>
    <property type="match status" value="1"/>
</dbReference>
<dbReference type="InterPro" id="IPR000873">
    <property type="entry name" value="AMP-dep_synth/lig_dom"/>
</dbReference>